<dbReference type="EMBL" id="MK071981">
    <property type="protein sequence ID" value="AYV75800.1"/>
    <property type="molecule type" value="Genomic_DNA"/>
</dbReference>
<dbReference type="SMART" id="SM00195">
    <property type="entry name" value="DSPc"/>
    <property type="match status" value="1"/>
</dbReference>
<name>A0A3G4ZLR3_9VIRU</name>
<dbReference type="Pfam" id="PF00782">
    <property type="entry name" value="DSPc"/>
    <property type="match status" value="1"/>
</dbReference>
<evidence type="ECO:0000313" key="5">
    <source>
        <dbReference type="EMBL" id="AYV75800.1"/>
    </source>
</evidence>
<dbReference type="PROSITE" id="PS50056">
    <property type="entry name" value="TYR_PHOSPHATASE_2"/>
    <property type="match status" value="1"/>
</dbReference>
<evidence type="ECO:0000259" key="4">
    <source>
        <dbReference type="PROSITE" id="PS50056"/>
    </source>
</evidence>
<protein>
    <submittedName>
        <fullName evidence="5">Uncharacterized protein</fullName>
    </submittedName>
</protein>
<evidence type="ECO:0000259" key="3">
    <source>
        <dbReference type="PROSITE" id="PS50054"/>
    </source>
</evidence>
<evidence type="ECO:0000256" key="2">
    <source>
        <dbReference type="ARBA" id="ARBA00022912"/>
    </source>
</evidence>
<organism evidence="5">
    <name type="scientific">Terrestrivirus sp</name>
    <dbReference type="NCBI Taxonomy" id="2487775"/>
    <lineage>
        <taxon>Viruses</taxon>
        <taxon>Varidnaviria</taxon>
        <taxon>Bamfordvirae</taxon>
        <taxon>Nucleocytoviricota</taxon>
        <taxon>Megaviricetes</taxon>
        <taxon>Imitervirales</taxon>
        <taxon>Mimiviridae</taxon>
        <taxon>Klosneuvirinae</taxon>
    </lineage>
</organism>
<dbReference type="PANTHER" id="PTHR46274">
    <property type="entry name" value="PHOSPHATIDYLINOSITOL PHOSPHATASE"/>
    <property type="match status" value="1"/>
</dbReference>
<dbReference type="PANTHER" id="PTHR46274:SF6">
    <property type="entry name" value="TYR_PHOSPHATASE_2 DOMAIN-CONTAINING PROTEIN"/>
    <property type="match status" value="1"/>
</dbReference>
<feature type="domain" description="Tyrosine-protein phosphatase" evidence="3">
    <location>
        <begin position="59"/>
        <end position="216"/>
    </location>
</feature>
<dbReference type="InterPro" id="IPR000387">
    <property type="entry name" value="Tyr_Pase_dom"/>
</dbReference>
<proteinExistence type="predicted"/>
<dbReference type="PROSITE" id="PS50054">
    <property type="entry name" value="TYR_PHOSPHATASE_DUAL"/>
    <property type="match status" value="1"/>
</dbReference>
<feature type="domain" description="Tyrosine specific protein phosphatases" evidence="4">
    <location>
        <begin position="138"/>
        <end position="205"/>
    </location>
</feature>
<dbReference type="FunFam" id="3.90.190.10:FF:000157">
    <property type="entry name" value="Protein-tyrosine phosphatase"/>
    <property type="match status" value="1"/>
</dbReference>
<dbReference type="PROSITE" id="PS00383">
    <property type="entry name" value="TYR_PHOSPHATASE_1"/>
    <property type="match status" value="1"/>
</dbReference>
<dbReference type="InterPro" id="IPR016130">
    <property type="entry name" value="Tyr_Pase_AS"/>
</dbReference>
<dbReference type="InterPro" id="IPR029021">
    <property type="entry name" value="Prot-tyrosine_phosphatase-like"/>
</dbReference>
<dbReference type="InterPro" id="IPR020422">
    <property type="entry name" value="TYR_PHOSPHATASE_DUAL_dom"/>
</dbReference>
<accession>A0A3G4ZLR3</accession>
<keyword evidence="1" id="KW-0378">Hydrolase</keyword>
<evidence type="ECO:0000256" key="1">
    <source>
        <dbReference type="ARBA" id="ARBA00022801"/>
    </source>
</evidence>
<sequence length="216" mass="24459">MSYLITAGVVAVAGIVGTVAAVKLSDKYTRKRVLTTLAIANNVVDDYINSKIKLRKDEWFTQINDNIILGAIPLNNLDHLNSLKKLGVKTVISVIEEFERDETIGIKPVSTEEWNKNGVQNYVFSVEDFSGIPVKKLNEIVDLINEKVGSDKVYIHCKSGIGRSALVTICFLFKYNEKKFNNIYETMLYVKSKRNKIYLNNDQMNALNKFESSLNR</sequence>
<reference evidence="5" key="1">
    <citation type="submission" date="2018-10" db="EMBL/GenBank/DDBJ databases">
        <title>Hidden diversity of soil giant viruses.</title>
        <authorList>
            <person name="Schulz F."/>
            <person name="Alteio L."/>
            <person name="Goudeau D."/>
            <person name="Ryan E.M."/>
            <person name="Malmstrom R.R."/>
            <person name="Blanchard J."/>
            <person name="Woyke T."/>
        </authorList>
    </citation>
    <scope>NUCLEOTIDE SEQUENCE</scope>
    <source>
        <strain evidence="5">TEV1</strain>
    </source>
</reference>
<dbReference type="SUPFAM" id="SSF52799">
    <property type="entry name" value="(Phosphotyrosine protein) phosphatases II"/>
    <property type="match status" value="1"/>
</dbReference>
<dbReference type="Gene3D" id="3.90.190.10">
    <property type="entry name" value="Protein tyrosine phosphatase superfamily"/>
    <property type="match status" value="1"/>
</dbReference>
<gene>
    <name evidence="5" type="ORF">Terrestrivirus3_69</name>
</gene>
<keyword evidence="2" id="KW-0904">Protein phosphatase</keyword>
<dbReference type="InterPro" id="IPR000340">
    <property type="entry name" value="Dual-sp_phosphatase_cat-dom"/>
</dbReference>
<dbReference type="GO" id="GO:0004721">
    <property type="term" value="F:phosphoprotein phosphatase activity"/>
    <property type="evidence" value="ECO:0007669"/>
    <property type="project" value="UniProtKB-KW"/>
</dbReference>